<comment type="caution">
    <text evidence="1">The sequence shown here is derived from an EMBL/GenBank/DDBJ whole genome shotgun (WGS) entry which is preliminary data.</text>
</comment>
<dbReference type="Proteomes" id="UP000004508">
    <property type="component" value="Unassembled WGS sequence"/>
</dbReference>
<proteinExistence type="predicted"/>
<name>D6TRK4_KTERA</name>
<protein>
    <recommendedName>
        <fullName evidence="3">Winged helix DNA-binding domain-containing protein</fullName>
    </recommendedName>
</protein>
<reference evidence="1 2" key="1">
    <citation type="journal article" date="2011" name="Stand. Genomic Sci.">
        <title>Non-contiguous finished genome sequence and contextual data of the filamentous soil bacterium Ktedonobacter racemifer type strain (SOSP1-21).</title>
        <authorList>
            <person name="Chang Y.J."/>
            <person name="Land M."/>
            <person name="Hauser L."/>
            <person name="Chertkov O."/>
            <person name="Del Rio T.G."/>
            <person name="Nolan M."/>
            <person name="Copeland A."/>
            <person name="Tice H."/>
            <person name="Cheng J.F."/>
            <person name="Lucas S."/>
            <person name="Han C."/>
            <person name="Goodwin L."/>
            <person name="Pitluck S."/>
            <person name="Ivanova N."/>
            <person name="Ovchinikova G."/>
            <person name="Pati A."/>
            <person name="Chen A."/>
            <person name="Palaniappan K."/>
            <person name="Mavromatis K."/>
            <person name="Liolios K."/>
            <person name="Brettin T."/>
            <person name="Fiebig A."/>
            <person name="Rohde M."/>
            <person name="Abt B."/>
            <person name="Goker M."/>
            <person name="Detter J.C."/>
            <person name="Woyke T."/>
            <person name="Bristow J."/>
            <person name="Eisen J.A."/>
            <person name="Markowitz V."/>
            <person name="Hugenholtz P."/>
            <person name="Kyrpides N.C."/>
            <person name="Klenk H.P."/>
            <person name="Lapidus A."/>
        </authorList>
    </citation>
    <scope>NUCLEOTIDE SEQUENCE [LARGE SCALE GENOMIC DNA]</scope>
    <source>
        <strain evidence="2">DSM 44963</strain>
    </source>
</reference>
<accession>D6TRK4</accession>
<dbReference type="InterPro" id="IPR009351">
    <property type="entry name" value="AlkZ-like"/>
</dbReference>
<dbReference type="AlphaFoldDB" id="D6TRK4"/>
<dbReference type="RefSeq" id="WP_007909851.1">
    <property type="nucleotide sequence ID" value="NZ_ADVG01000002.1"/>
</dbReference>
<gene>
    <name evidence="1" type="ORF">Krac_7218</name>
</gene>
<dbReference type="InParanoid" id="D6TRK4"/>
<dbReference type="PANTHER" id="PTHR38479:SF2">
    <property type="entry name" value="WINGED HELIX DNA-BINDING DOMAIN-CONTAINING PROTEIN"/>
    <property type="match status" value="1"/>
</dbReference>
<dbReference type="eggNOG" id="COG3214">
    <property type="taxonomic scope" value="Bacteria"/>
</dbReference>
<evidence type="ECO:0000313" key="2">
    <source>
        <dbReference type="Proteomes" id="UP000004508"/>
    </source>
</evidence>
<dbReference type="STRING" id="485913.Krac_7218"/>
<evidence type="ECO:0008006" key="3">
    <source>
        <dbReference type="Google" id="ProtNLM"/>
    </source>
</evidence>
<dbReference type="Pfam" id="PF06224">
    <property type="entry name" value="AlkZ-like"/>
    <property type="match status" value="1"/>
</dbReference>
<organism evidence="1 2">
    <name type="scientific">Ktedonobacter racemifer DSM 44963</name>
    <dbReference type="NCBI Taxonomy" id="485913"/>
    <lineage>
        <taxon>Bacteria</taxon>
        <taxon>Bacillati</taxon>
        <taxon>Chloroflexota</taxon>
        <taxon>Ktedonobacteria</taxon>
        <taxon>Ktedonobacterales</taxon>
        <taxon>Ktedonobacteraceae</taxon>
        <taxon>Ktedonobacter</taxon>
    </lineage>
</organism>
<keyword evidence="2" id="KW-1185">Reference proteome</keyword>
<dbReference type="EMBL" id="ADVG01000002">
    <property type="protein sequence ID" value="EFH85956.1"/>
    <property type="molecule type" value="Genomic_DNA"/>
</dbReference>
<dbReference type="PANTHER" id="PTHR38479">
    <property type="entry name" value="LMO0824 PROTEIN"/>
    <property type="match status" value="1"/>
</dbReference>
<evidence type="ECO:0000313" key="1">
    <source>
        <dbReference type="EMBL" id="EFH85956.1"/>
    </source>
</evidence>
<dbReference type="OrthoDB" id="57247at2"/>
<sequence length="381" mass="42951">MGERILTLRELNRATLARQLLLERTSITPLAAIRQVAGLQGQLANPPYIGLWSRLQAFQRVDLTSLLERREVVRTSMMRRTLHLTTTEDYVNFRPALATLHARQLESFFGQPLASGLTRERLLTEMQGFLREKPRTNVELRARLAELVPQMDERLLYAVRVALSLIQVFPGGTWGVGGSPAYTEAQAWLGRSFVPPAEGLRVLIRSYLAAFGPASAKDLQIWSGLSRLQSAVEILRPELTTFRDEQGRELFDLPGALLPSAHTPAPIRFIPDFDNLILAYNDRQRIIPDHYRSYVIPGRSLVLPTFLVDGFVSGIWYIERTPTVARLIIQPFEPLPVSISQELQAEGQRLLAWAAEKIDTFEIVVSPYDGSGGKQNMWGRL</sequence>